<proteinExistence type="predicted"/>
<name>A0A022QJ33_ERYGU</name>
<sequence>MSIWNYMATAHKPTAVTHACVGSFTGVQEINLILAKCSQIEIYKLLSQESQALKVDLHHMLDVPIYGRIVTLELLRPRGLDHDLLFIATKERHKFCLMEWVEGAMGIVDPDCRLIGFHVYNRIFKFVPLDDRGQLQEAFDIVYHEERLGGDRVLEIKFLYGCQEPTIVVLHQDANEVCNVETYVIDLNSKTLVAGPWYQERIYNSPFPWTDIAGPRWYGACSAIEKAEFLIPVEPPLCGFLVIGGRSIQYFGAKVWIKHNIELSFTSAYGRCGNSDYLVSDHNGILHLIVIDHDEDKVSGLRTTALGETSVASSISYIKDSAIFVGSSNCDSQLIEINRDPDAKGPHVKVYETFVNLGPIVDLCVVNYENHHQVQVVTCSGTSKDGSLYVVRKRTRINELDSVEHPGIKQMWSLQSAADNTHDLFLVVSHANKTCILKMKSEGIIGETQMQGLSSDAETLFCHYANYDQLVQVTSYAVRLVSLTTGKLCDEWLPSEDYLINVGTANATQVLLAIGCNRLVHLLIGDGVLTQGKQTQLDHDISSLHITPTGDQSDGQLAAVGTWTDNSVSILTLPSLKLLMKEPLEGVPRSVLLCSFEGVSYLLCGLGEGHLWNFVLNTRKDELELADGKRVSLGTEPITLCIFSSENATHVFAASYSQQTIIYSNNRKLFYTNVFCMKGVRSVCPFNPDSLSNSFAIAKEDELLFGTMDRIQKLYTDRIKLEGGHCARCICHQEQTQTFVICSSSAKYCGIHLLDDQSFDIKSSIKLDKFETGQSILSCSFSGDSGVYYCIGTVYITGGEDHPTRGRILVYDVNCGKLREIANREMEGGVYSLKAFKGKLLVAVNYDIHFYKWTLNNQGSPMLTLECMHIHEMGRRRELEPFVETRGDFIVAGDPSINISLLTHTTRYPDRSSLTQPECALEMQTHRFSHFGTSAFGMLGDDIYVFADKNLNLFSVRKGSELVPVLVGRYRDRRHQVVTDATPRRFRLEMVGRYYFGDVINRFRHGSFLTTFPDSDVSQIPTLVFGTVSGAIGVMASLSEDKYILLDKLQTNLREVKRGATWLSHKEWRFFSPTAGDFRATNFLDGDFIALFLQLEKNQMEKISKAVEVPVEELKKIVQDLSRLYS</sequence>
<feature type="domain" description="RSE1/DDB1/CPSF1 second beta-propeller" evidence="5">
    <location>
        <begin position="398"/>
        <end position="708"/>
    </location>
</feature>
<gene>
    <name evidence="6" type="ORF">MIMGU_mgv1a000482mg</name>
</gene>
<reference evidence="6 7" key="1">
    <citation type="journal article" date="2013" name="Proc. Natl. Acad. Sci. U.S.A.">
        <title>Fine-scale variation in meiotic recombination in Mimulus inferred from population shotgun sequencing.</title>
        <authorList>
            <person name="Hellsten U."/>
            <person name="Wright K.M."/>
            <person name="Jenkins J."/>
            <person name="Shu S."/>
            <person name="Yuan Y."/>
            <person name="Wessler S.R."/>
            <person name="Schmutz J."/>
            <person name="Willis J.H."/>
            <person name="Rokhsar D.S."/>
        </authorList>
    </citation>
    <scope>NUCLEOTIDE SEQUENCE [LARGE SCALE GENOMIC DNA]</scope>
    <source>
        <strain evidence="7">cv. DUN x IM62</strain>
    </source>
</reference>
<dbReference type="InterPro" id="IPR004871">
    <property type="entry name" value="RSE1/DDB1/CPSF1_C"/>
</dbReference>
<protein>
    <recommendedName>
        <fullName evidence="8">DNA damage-binding protein 1</fullName>
    </recommendedName>
</protein>
<dbReference type="InterPro" id="IPR015943">
    <property type="entry name" value="WD40/YVTN_repeat-like_dom_sf"/>
</dbReference>
<feature type="domain" description="RSE1/DDB1/CPSF1 first beta-propeller" evidence="4">
    <location>
        <begin position="103"/>
        <end position="354"/>
    </location>
</feature>
<dbReference type="Gene3D" id="1.10.150.910">
    <property type="match status" value="1"/>
</dbReference>
<dbReference type="InterPro" id="IPR058543">
    <property type="entry name" value="Beta-prop_RSE1/DDB1/CPSF1_2nd"/>
</dbReference>
<feature type="domain" description="RSE1/DDB1/CPSF1 C-terminal" evidence="3">
    <location>
        <begin position="751"/>
        <end position="1093"/>
    </location>
</feature>
<evidence type="ECO:0008006" key="8">
    <source>
        <dbReference type="Google" id="ProtNLM"/>
    </source>
</evidence>
<keyword evidence="7" id="KW-1185">Reference proteome</keyword>
<dbReference type="eggNOG" id="KOG1897">
    <property type="taxonomic scope" value="Eukaryota"/>
</dbReference>
<evidence type="ECO:0000259" key="4">
    <source>
        <dbReference type="Pfam" id="PF10433"/>
    </source>
</evidence>
<evidence type="ECO:0000256" key="2">
    <source>
        <dbReference type="ARBA" id="ARBA00023242"/>
    </source>
</evidence>
<organism evidence="6 7">
    <name type="scientific">Erythranthe guttata</name>
    <name type="common">Yellow monkey flower</name>
    <name type="synonym">Mimulus guttatus</name>
    <dbReference type="NCBI Taxonomy" id="4155"/>
    <lineage>
        <taxon>Eukaryota</taxon>
        <taxon>Viridiplantae</taxon>
        <taxon>Streptophyta</taxon>
        <taxon>Embryophyta</taxon>
        <taxon>Tracheophyta</taxon>
        <taxon>Spermatophyta</taxon>
        <taxon>Magnoliopsida</taxon>
        <taxon>eudicotyledons</taxon>
        <taxon>Gunneridae</taxon>
        <taxon>Pentapetalae</taxon>
        <taxon>asterids</taxon>
        <taxon>lamiids</taxon>
        <taxon>Lamiales</taxon>
        <taxon>Phrymaceae</taxon>
        <taxon>Erythranthe</taxon>
    </lineage>
</organism>
<dbReference type="STRING" id="4155.A0A022QJ33"/>
<evidence type="ECO:0000256" key="1">
    <source>
        <dbReference type="ARBA" id="ARBA00004123"/>
    </source>
</evidence>
<dbReference type="InterPro" id="IPR036322">
    <property type="entry name" value="WD40_repeat_dom_sf"/>
</dbReference>
<dbReference type="Gene3D" id="2.130.10.10">
    <property type="entry name" value="YVTN repeat-like/Quinoprotein amine dehydrogenase"/>
    <property type="match status" value="3"/>
</dbReference>
<dbReference type="Pfam" id="PF23726">
    <property type="entry name" value="Beta-prop_RSE1_2nd"/>
    <property type="match status" value="1"/>
</dbReference>
<dbReference type="InterPro" id="IPR018846">
    <property type="entry name" value="Beta-prop_RSE1/DDB1/CPSF1_1st"/>
</dbReference>
<evidence type="ECO:0000259" key="3">
    <source>
        <dbReference type="Pfam" id="PF03178"/>
    </source>
</evidence>
<evidence type="ECO:0000313" key="6">
    <source>
        <dbReference type="EMBL" id="EYU27293.1"/>
    </source>
</evidence>
<dbReference type="AlphaFoldDB" id="A0A022QJ33"/>
<evidence type="ECO:0000313" key="7">
    <source>
        <dbReference type="Proteomes" id="UP000030748"/>
    </source>
</evidence>
<dbReference type="SUPFAM" id="SSF50978">
    <property type="entry name" value="WD40 repeat-like"/>
    <property type="match status" value="2"/>
</dbReference>
<comment type="subcellular location">
    <subcellularLocation>
        <location evidence="1">Nucleus</location>
    </subcellularLocation>
</comment>
<evidence type="ECO:0000259" key="5">
    <source>
        <dbReference type="Pfam" id="PF23726"/>
    </source>
</evidence>
<dbReference type="Proteomes" id="UP000030748">
    <property type="component" value="Unassembled WGS sequence"/>
</dbReference>
<dbReference type="PANTHER" id="PTHR10644">
    <property type="entry name" value="DNA REPAIR/RNA PROCESSING CPSF FAMILY"/>
    <property type="match status" value="1"/>
</dbReference>
<dbReference type="GO" id="GO:0005634">
    <property type="term" value="C:nucleus"/>
    <property type="evidence" value="ECO:0000318"/>
    <property type="project" value="GO_Central"/>
</dbReference>
<dbReference type="Pfam" id="PF03178">
    <property type="entry name" value="CPSF_A"/>
    <property type="match status" value="1"/>
</dbReference>
<dbReference type="InterPro" id="IPR050358">
    <property type="entry name" value="RSE1/DDB1/CFT1"/>
</dbReference>
<accession>A0A022QJ33</accession>
<keyword evidence="2" id="KW-0539">Nucleus</keyword>
<feature type="domain" description="RSE1/DDB1/CPSF1 first beta-propeller" evidence="4">
    <location>
        <begin position="15"/>
        <end position="97"/>
    </location>
</feature>
<dbReference type="Pfam" id="PF10433">
    <property type="entry name" value="Beta-prop_RSE1_1st"/>
    <property type="match status" value="2"/>
</dbReference>
<dbReference type="GO" id="GO:0003676">
    <property type="term" value="F:nucleic acid binding"/>
    <property type="evidence" value="ECO:0007669"/>
    <property type="project" value="InterPro"/>
</dbReference>
<dbReference type="EMBL" id="KI631457">
    <property type="protein sequence ID" value="EYU27293.1"/>
    <property type="molecule type" value="Genomic_DNA"/>
</dbReference>